<dbReference type="OrthoDB" id="9805159at2"/>
<dbReference type="SUPFAM" id="SSF51445">
    <property type="entry name" value="(Trans)glycosidases"/>
    <property type="match status" value="1"/>
</dbReference>
<dbReference type="EMBL" id="VIKR01000002">
    <property type="protein sequence ID" value="TQV75040.1"/>
    <property type="molecule type" value="Genomic_DNA"/>
</dbReference>
<comment type="caution">
    <text evidence="2">The sequence shown here is derived from an EMBL/GenBank/DDBJ whole genome shotgun (WGS) entry which is preliminary data.</text>
</comment>
<dbReference type="AlphaFoldDB" id="A0A545TCU3"/>
<reference evidence="2 3" key="1">
    <citation type="submission" date="2019-06" db="EMBL/GenBank/DDBJ databases">
        <title>Draft genome of Aliikangiella marina GYP-15.</title>
        <authorList>
            <person name="Wang G."/>
        </authorList>
    </citation>
    <scope>NUCLEOTIDE SEQUENCE [LARGE SCALE GENOMIC DNA]</scope>
    <source>
        <strain evidence="2 3">GYP-15</strain>
    </source>
</reference>
<dbReference type="InterPro" id="IPR017853">
    <property type="entry name" value="GH"/>
</dbReference>
<evidence type="ECO:0000313" key="2">
    <source>
        <dbReference type="EMBL" id="TQV75040.1"/>
    </source>
</evidence>
<accession>A0A545TCU3</accession>
<sequence>MKKIGVLFVGFALVACTQQPNESHETNTDVQIPKVEKAQSQQNKTLSKQGKPVVYQVFTRLFGNKNSTNKPWGTIEENGVGKFNDFTDQALKGIKEFGVTHIWYTGVPHHAVITDYSAYGISNDDPDVVKGRAGSPYAVKDYYNVNPDLAVDPAKRLEEFEALIKRTHQHGMKVIIDIVPNHVARNYQSLSKPAGVEDFGASDDTSVEYKRDNNFYYVVGEAFKVPEPLNNYRPLGGDKNPLADGKFEEVPAKWTGNGARKAQPHFHDWYETVKVNYGVRPDGRYDFDRLPETYRTKSYQEHVAFWQDKSVPNSWKKFREIVLYWTVKGVDGFRYDMAEMVPVEFWSYLNASIKQVNPDAFLLAEVYNPDLYRDYLQLGKMDYLYDKVDLYDTLKPIMQGKQVTSAITPIIERFADIDTNLLHFLENHDEQRIASPDFAGDALKGKPAMVVSALIGKGPTMLYFAQALGEPGKDDAGFGDPTRTTIFDYFGVPSLQRWMNNGKFDGGLLSEKEKKLRTFYTRLLSYSASSSAVTGDYADLHATNLSRARADKTSEYDEKLYSFARWTEQEKLIVVSNFSDEKSYSTSLSIPVEVLAKMNIPSGDHSLMDIMSGATYSLSVSDGVGEVKLTLKPLQSLVLQM</sequence>
<feature type="domain" description="Glycosyl hydrolase family 13 catalytic" evidence="1">
    <location>
        <begin position="56"/>
        <end position="496"/>
    </location>
</feature>
<proteinExistence type="predicted"/>
<name>A0A545TCU3_9GAMM</name>
<organism evidence="2 3">
    <name type="scientific">Aliikangiella marina</name>
    <dbReference type="NCBI Taxonomy" id="1712262"/>
    <lineage>
        <taxon>Bacteria</taxon>
        <taxon>Pseudomonadati</taxon>
        <taxon>Pseudomonadota</taxon>
        <taxon>Gammaproteobacteria</taxon>
        <taxon>Oceanospirillales</taxon>
        <taxon>Pleioneaceae</taxon>
        <taxon>Aliikangiella</taxon>
    </lineage>
</organism>
<gene>
    <name evidence="2" type="ORF">FLL45_08860</name>
</gene>
<dbReference type="PANTHER" id="PTHR10357:SF205">
    <property type="entry name" value="O-GLYCOSYL HYDROLASE FAMILY 13"/>
    <property type="match status" value="1"/>
</dbReference>
<evidence type="ECO:0000259" key="1">
    <source>
        <dbReference type="SMART" id="SM00642"/>
    </source>
</evidence>
<dbReference type="Proteomes" id="UP000317839">
    <property type="component" value="Unassembled WGS sequence"/>
</dbReference>
<dbReference type="InterPro" id="IPR006047">
    <property type="entry name" value="GH13_cat_dom"/>
</dbReference>
<dbReference type="RefSeq" id="WP_142941658.1">
    <property type="nucleotide sequence ID" value="NZ_VIKR01000002.1"/>
</dbReference>
<dbReference type="Pfam" id="PF00128">
    <property type="entry name" value="Alpha-amylase"/>
    <property type="match status" value="1"/>
</dbReference>
<dbReference type="SUPFAM" id="SSF51011">
    <property type="entry name" value="Glycosyl hydrolase domain"/>
    <property type="match status" value="1"/>
</dbReference>
<dbReference type="SMART" id="SM00642">
    <property type="entry name" value="Aamy"/>
    <property type="match status" value="1"/>
</dbReference>
<dbReference type="Gene3D" id="3.20.20.80">
    <property type="entry name" value="Glycosidases"/>
    <property type="match status" value="2"/>
</dbReference>
<dbReference type="GO" id="GO:0004556">
    <property type="term" value="F:alpha-amylase activity"/>
    <property type="evidence" value="ECO:0007669"/>
    <property type="project" value="TreeGrafter"/>
</dbReference>
<dbReference type="PANTHER" id="PTHR10357">
    <property type="entry name" value="ALPHA-AMYLASE FAMILY MEMBER"/>
    <property type="match status" value="1"/>
</dbReference>
<dbReference type="CDD" id="cd11349">
    <property type="entry name" value="AmyAc_3"/>
    <property type="match status" value="1"/>
</dbReference>
<dbReference type="InterPro" id="IPR013780">
    <property type="entry name" value="Glyco_hydro_b"/>
</dbReference>
<evidence type="ECO:0000313" key="3">
    <source>
        <dbReference type="Proteomes" id="UP000317839"/>
    </source>
</evidence>
<dbReference type="GO" id="GO:0009313">
    <property type="term" value="P:oligosaccharide catabolic process"/>
    <property type="evidence" value="ECO:0007669"/>
    <property type="project" value="TreeGrafter"/>
</dbReference>
<dbReference type="Gene3D" id="2.60.40.1180">
    <property type="entry name" value="Golgi alpha-mannosidase II"/>
    <property type="match status" value="1"/>
</dbReference>
<dbReference type="PROSITE" id="PS51257">
    <property type="entry name" value="PROKAR_LIPOPROTEIN"/>
    <property type="match status" value="1"/>
</dbReference>
<protein>
    <submittedName>
        <fullName evidence="2">Alpha-amylase</fullName>
    </submittedName>
</protein>
<keyword evidence="3" id="KW-1185">Reference proteome</keyword>